<accession>A0A0C3DB19</accession>
<feature type="non-terminal residue" evidence="1">
    <location>
        <position position="260"/>
    </location>
</feature>
<proteinExistence type="predicted"/>
<feature type="non-terminal residue" evidence="1">
    <location>
        <position position="1"/>
    </location>
</feature>
<dbReference type="AlphaFoldDB" id="A0A0C3DB19"/>
<dbReference type="InParanoid" id="A0A0C3DB19"/>
<dbReference type="STRING" id="913774.A0A0C3DB19"/>
<dbReference type="OrthoDB" id="288942at2759"/>
<sequence length="260" mass="31605">CLPQTESVLFSSFPGEIRDLIFYYALCDYEDTNKLYDQNTCYRRPGYFAPRRVDTALLRTCQRIYREAWFLPWTNRQHTFFLTHHDRCPVRAVTQEEMNWTLRHIADKHGETEIEHIRVFPQLYRIEDGIDLQKINDWAHFSPRRFTITIRHTDWWYWESDQPLRIDSRFVNSCRFPDSVRELRFELESLERKKDQINFIAKEMMEKWQFQRKDGTRLSAKNSEISVTQWSGSSTWNGERWLRDESRADTLDYYVLSIAF</sequence>
<organism evidence="1 2">
    <name type="scientific">Oidiodendron maius (strain Zn)</name>
    <dbReference type="NCBI Taxonomy" id="913774"/>
    <lineage>
        <taxon>Eukaryota</taxon>
        <taxon>Fungi</taxon>
        <taxon>Dikarya</taxon>
        <taxon>Ascomycota</taxon>
        <taxon>Pezizomycotina</taxon>
        <taxon>Leotiomycetes</taxon>
        <taxon>Leotiomycetes incertae sedis</taxon>
        <taxon>Myxotrichaceae</taxon>
        <taxon>Oidiodendron</taxon>
    </lineage>
</organism>
<protein>
    <submittedName>
        <fullName evidence="1">Uncharacterized protein</fullName>
    </submittedName>
</protein>
<gene>
    <name evidence="1" type="ORF">OIDMADRAFT_69173</name>
</gene>
<name>A0A0C3DB19_OIDMZ</name>
<evidence type="ECO:0000313" key="2">
    <source>
        <dbReference type="Proteomes" id="UP000054321"/>
    </source>
</evidence>
<keyword evidence="2" id="KW-1185">Reference proteome</keyword>
<reference evidence="2" key="2">
    <citation type="submission" date="2015-01" db="EMBL/GenBank/DDBJ databases">
        <title>Evolutionary Origins and Diversification of the Mycorrhizal Mutualists.</title>
        <authorList>
            <consortium name="DOE Joint Genome Institute"/>
            <consortium name="Mycorrhizal Genomics Consortium"/>
            <person name="Kohler A."/>
            <person name="Kuo A."/>
            <person name="Nagy L.G."/>
            <person name="Floudas D."/>
            <person name="Copeland A."/>
            <person name="Barry K.W."/>
            <person name="Cichocki N."/>
            <person name="Veneault-Fourrey C."/>
            <person name="LaButti K."/>
            <person name="Lindquist E.A."/>
            <person name="Lipzen A."/>
            <person name="Lundell T."/>
            <person name="Morin E."/>
            <person name="Murat C."/>
            <person name="Riley R."/>
            <person name="Ohm R."/>
            <person name="Sun H."/>
            <person name="Tunlid A."/>
            <person name="Henrissat B."/>
            <person name="Grigoriev I.V."/>
            <person name="Hibbett D.S."/>
            <person name="Martin F."/>
        </authorList>
    </citation>
    <scope>NUCLEOTIDE SEQUENCE [LARGE SCALE GENOMIC DNA]</scope>
    <source>
        <strain evidence="2">Zn</strain>
    </source>
</reference>
<dbReference type="HOGENOM" id="CLU_055163_2_0_1"/>
<reference evidence="1 2" key="1">
    <citation type="submission" date="2014-04" db="EMBL/GenBank/DDBJ databases">
        <authorList>
            <consortium name="DOE Joint Genome Institute"/>
            <person name="Kuo A."/>
            <person name="Martino E."/>
            <person name="Perotto S."/>
            <person name="Kohler A."/>
            <person name="Nagy L.G."/>
            <person name="Floudas D."/>
            <person name="Copeland A."/>
            <person name="Barry K.W."/>
            <person name="Cichocki N."/>
            <person name="Veneault-Fourrey C."/>
            <person name="LaButti K."/>
            <person name="Lindquist E.A."/>
            <person name="Lipzen A."/>
            <person name="Lundell T."/>
            <person name="Morin E."/>
            <person name="Murat C."/>
            <person name="Sun H."/>
            <person name="Tunlid A."/>
            <person name="Henrissat B."/>
            <person name="Grigoriev I.V."/>
            <person name="Hibbett D.S."/>
            <person name="Martin F."/>
            <person name="Nordberg H.P."/>
            <person name="Cantor M.N."/>
            <person name="Hua S.X."/>
        </authorList>
    </citation>
    <scope>NUCLEOTIDE SEQUENCE [LARGE SCALE GENOMIC DNA]</scope>
    <source>
        <strain evidence="1 2">Zn</strain>
    </source>
</reference>
<evidence type="ECO:0000313" key="1">
    <source>
        <dbReference type="EMBL" id="KIM99107.1"/>
    </source>
</evidence>
<dbReference type="Proteomes" id="UP000054321">
    <property type="component" value="Unassembled WGS sequence"/>
</dbReference>
<dbReference type="EMBL" id="KN832879">
    <property type="protein sequence ID" value="KIM99107.1"/>
    <property type="molecule type" value="Genomic_DNA"/>
</dbReference>